<organism evidence="1 2">
    <name type="scientific">Parasponia andersonii</name>
    <name type="common">Sponia andersonii</name>
    <dbReference type="NCBI Taxonomy" id="3476"/>
    <lineage>
        <taxon>Eukaryota</taxon>
        <taxon>Viridiplantae</taxon>
        <taxon>Streptophyta</taxon>
        <taxon>Embryophyta</taxon>
        <taxon>Tracheophyta</taxon>
        <taxon>Spermatophyta</taxon>
        <taxon>Magnoliopsida</taxon>
        <taxon>eudicotyledons</taxon>
        <taxon>Gunneridae</taxon>
        <taxon>Pentapetalae</taxon>
        <taxon>rosids</taxon>
        <taxon>fabids</taxon>
        <taxon>Rosales</taxon>
        <taxon>Cannabaceae</taxon>
        <taxon>Parasponia</taxon>
    </lineage>
</organism>
<accession>A0A2P5D5D2</accession>
<sequence>LRDLEISFFLFVFFNEMDAKSNGVKFNRLNIRFLFTISFSTFIILKLIIRNRYIVDSNLFQPNPLRSYNRIHCQPILATKHSLNFKRFQLLMPRESINHLLATPLFGFRTAPPISNFFFFLNCFKETELKQVK</sequence>
<proteinExistence type="predicted"/>
<evidence type="ECO:0000313" key="1">
    <source>
        <dbReference type="EMBL" id="PON68428.1"/>
    </source>
</evidence>
<comment type="caution">
    <text evidence="1">The sequence shown here is derived from an EMBL/GenBank/DDBJ whole genome shotgun (WGS) entry which is preliminary data.</text>
</comment>
<name>A0A2P5D5D2_PARAD</name>
<dbReference type="AlphaFoldDB" id="A0A2P5D5D2"/>
<keyword evidence="2" id="KW-1185">Reference proteome</keyword>
<evidence type="ECO:0000313" key="2">
    <source>
        <dbReference type="Proteomes" id="UP000237105"/>
    </source>
</evidence>
<reference evidence="2" key="1">
    <citation type="submission" date="2016-06" db="EMBL/GenBank/DDBJ databases">
        <title>Parallel loss of symbiosis genes in relatives of nitrogen-fixing non-legume Parasponia.</title>
        <authorList>
            <person name="Van Velzen R."/>
            <person name="Holmer R."/>
            <person name="Bu F."/>
            <person name="Rutten L."/>
            <person name="Van Zeijl A."/>
            <person name="Liu W."/>
            <person name="Santuari L."/>
            <person name="Cao Q."/>
            <person name="Sharma T."/>
            <person name="Shen D."/>
            <person name="Roswanjaya Y."/>
            <person name="Wardhani T."/>
            <person name="Kalhor M.S."/>
            <person name="Jansen J."/>
            <person name="Van den Hoogen J."/>
            <person name="Gungor B."/>
            <person name="Hartog M."/>
            <person name="Hontelez J."/>
            <person name="Verver J."/>
            <person name="Yang W.-C."/>
            <person name="Schijlen E."/>
            <person name="Repin R."/>
            <person name="Schilthuizen M."/>
            <person name="Schranz E."/>
            <person name="Heidstra R."/>
            <person name="Miyata K."/>
            <person name="Fedorova E."/>
            <person name="Kohlen W."/>
            <person name="Bisseling T."/>
            <person name="Smit S."/>
            <person name="Geurts R."/>
        </authorList>
    </citation>
    <scope>NUCLEOTIDE SEQUENCE [LARGE SCALE GENOMIC DNA]</scope>
    <source>
        <strain evidence="2">cv. WU1-14</strain>
    </source>
</reference>
<dbReference type="EMBL" id="JXTB01000063">
    <property type="protein sequence ID" value="PON68428.1"/>
    <property type="molecule type" value="Genomic_DNA"/>
</dbReference>
<feature type="non-terminal residue" evidence="1">
    <location>
        <position position="1"/>
    </location>
</feature>
<dbReference type="Proteomes" id="UP000237105">
    <property type="component" value="Unassembled WGS sequence"/>
</dbReference>
<dbReference type="OrthoDB" id="10345292at2759"/>
<gene>
    <name evidence="1" type="ORF">PanWU01x14_095800</name>
</gene>
<protein>
    <submittedName>
        <fullName evidence="1">Uncharacterized protein</fullName>
    </submittedName>
</protein>